<proteinExistence type="predicted"/>
<dbReference type="Pfam" id="PF08798">
    <property type="entry name" value="CRISPR_assoc"/>
    <property type="match status" value="1"/>
</dbReference>
<dbReference type="CDD" id="cd09727">
    <property type="entry name" value="Cas6_I-E"/>
    <property type="match status" value="1"/>
</dbReference>
<dbReference type="InterPro" id="IPR010179">
    <property type="entry name" value="CRISPR-assoc_prot_Cse3"/>
</dbReference>
<organism evidence="1 2">
    <name type="scientific">Marinomonas aquimarina</name>
    <dbReference type="NCBI Taxonomy" id="295068"/>
    <lineage>
        <taxon>Bacteria</taxon>
        <taxon>Pseudomonadati</taxon>
        <taxon>Pseudomonadota</taxon>
        <taxon>Gammaproteobacteria</taxon>
        <taxon>Oceanospirillales</taxon>
        <taxon>Oceanospirillaceae</taxon>
        <taxon>Marinomonas</taxon>
    </lineage>
</organism>
<dbReference type="EMBL" id="FLOC01000003">
    <property type="protein sequence ID" value="SBS27661.1"/>
    <property type="molecule type" value="Genomic_DNA"/>
</dbReference>
<dbReference type="EC" id="3.1.-.-" evidence="1"/>
<keyword evidence="2" id="KW-1185">Reference proteome</keyword>
<dbReference type="SUPFAM" id="SSF117987">
    <property type="entry name" value="CRISPR-associated protein"/>
    <property type="match status" value="2"/>
</dbReference>
<dbReference type="NCBIfam" id="TIGR01907">
    <property type="entry name" value="casE_Cse3"/>
    <property type="match status" value="1"/>
</dbReference>
<dbReference type="GO" id="GO:0016787">
    <property type="term" value="F:hydrolase activity"/>
    <property type="evidence" value="ECO:0007669"/>
    <property type="project" value="UniProtKB-KW"/>
</dbReference>
<reference evidence="1 2" key="1">
    <citation type="submission" date="2016-06" db="EMBL/GenBank/DDBJ databases">
        <authorList>
            <person name="Kjaerup R.B."/>
            <person name="Dalgaard T.S."/>
            <person name="Juul-Madsen H.R."/>
        </authorList>
    </citation>
    <scope>NUCLEOTIDE SEQUENCE [LARGE SCALE GENOMIC DNA]</scope>
    <source>
        <strain evidence="1 2">CECT 5080</strain>
    </source>
</reference>
<protein>
    <submittedName>
        <fullName evidence="1">CRISPR system Cascade subunit CasE</fullName>
        <ecNumber evidence="1">3.1.-.-</ecNumber>
    </submittedName>
</protein>
<keyword evidence="1" id="KW-0378">Hydrolase</keyword>
<name>A0A1A8T5L5_9GAMM</name>
<evidence type="ECO:0000313" key="1">
    <source>
        <dbReference type="EMBL" id="SBS27661.1"/>
    </source>
</evidence>
<evidence type="ECO:0000313" key="2">
    <source>
        <dbReference type="Proteomes" id="UP000092627"/>
    </source>
</evidence>
<dbReference type="Gene3D" id="3.30.70.1210">
    <property type="entry name" value="Crispr-associated protein, domain 2"/>
    <property type="match status" value="1"/>
</dbReference>
<dbReference type="SMART" id="SM01101">
    <property type="entry name" value="CRISPR_assoc"/>
    <property type="match status" value="1"/>
</dbReference>
<gene>
    <name evidence="1" type="primary">casE</name>
    <name evidence="1" type="ORF">MAQ5080_00883</name>
</gene>
<dbReference type="STRING" id="295068.MAQ5080_00883"/>
<dbReference type="OrthoDB" id="9795689at2"/>
<dbReference type="RefSeq" id="WP_067207075.1">
    <property type="nucleotide sequence ID" value="NZ_FLOC01000003.1"/>
</dbReference>
<sequence length="224" mass="25361">MFLSKVSFQSSDQARLMLAGLGNKGVYSSHQALWQLFTNDEARSFLFREEQDGQGRPVFYVQSENEPEVDSSCFKVQSKRFEPKLYSGQRLSFSLRANPTVTVKNFQGKNQRHDVMMHAKRNAKHDGVTDPEEVKALMEQAAQQWLAAPDRLQDWGITLDALPFIKSYQQHRSRKSSDTTIQFSSVDYEGVLTVQDPDRFIGKLKQGVGKSKALGCGLILIKPI</sequence>
<dbReference type="Gene3D" id="3.30.70.1200">
    <property type="entry name" value="Crispr-associated protein, domain 1"/>
    <property type="match status" value="1"/>
</dbReference>
<dbReference type="AlphaFoldDB" id="A0A1A8T5L5"/>
<dbReference type="Proteomes" id="UP000092627">
    <property type="component" value="Unassembled WGS sequence"/>
</dbReference>
<accession>A0A1A8T5L5</accession>